<dbReference type="RefSeq" id="WP_310536709.1">
    <property type="nucleotide sequence ID" value="NZ_BAAAOC010000010.1"/>
</dbReference>
<dbReference type="PROSITE" id="PS51733">
    <property type="entry name" value="BPL_LPL_CATALYTIC"/>
    <property type="match status" value="1"/>
</dbReference>
<reference evidence="3" key="1">
    <citation type="submission" date="2023-07" db="EMBL/GenBank/DDBJ databases">
        <title>Description of three actinobacteria isolated from air of manufacturing shop in a pharmaceutical factory.</title>
        <authorList>
            <person name="Zhang D.-F."/>
        </authorList>
    </citation>
    <scope>NUCLEOTIDE SEQUENCE [LARGE SCALE GENOMIC DNA]</scope>
    <source>
        <strain evidence="3">CCTCC AB 207010</strain>
    </source>
</reference>
<name>A0ABU1FRP1_9MICC</name>
<evidence type="ECO:0000259" key="1">
    <source>
        <dbReference type="PROSITE" id="PS51733"/>
    </source>
</evidence>
<gene>
    <name evidence="2" type="ORF">RH857_04115</name>
</gene>
<dbReference type="EMBL" id="JAVKGT010000007">
    <property type="protein sequence ID" value="MDR5711324.1"/>
    <property type="molecule type" value="Genomic_DNA"/>
</dbReference>
<keyword evidence="3" id="KW-1185">Reference proteome</keyword>
<sequence length="243" mass="26613">MNTEGLLVYRQTESWGAERDLELALDLLAGTRTEETGPMLRLYRPQPTVAFGQRDAKLPGFTAAADACRAEGFEPLVRRAGGRAAAYHPGSLVIDHIEPDADPIRESQARFTAFGELYAEALLNCGMDVELGPIPHEYCYGEHSVHGVKPAEPDVRIKLIGTAQRQIASGWLFSSSIIVEDGRPIRRVLTKAYEAMGLEWDPLTAGAASDLTPEITVDQLEAAVLEVYSRHWSLTEGTPGLLR</sequence>
<feature type="domain" description="BPL/LPL catalytic" evidence="1">
    <location>
        <begin position="34"/>
        <end position="236"/>
    </location>
</feature>
<dbReference type="GO" id="GO:0016874">
    <property type="term" value="F:ligase activity"/>
    <property type="evidence" value="ECO:0007669"/>
    <property type="project" value="UniProtKB-KW"/>
</dbReference>
<dbReference type="Proteomes" id="UP001260872">
    <property type="component" value="Unassembled WGS sequence"/>
</dbReference>
<dbReference type="Gene3D" id="3.30.930.10">
    <property type="entry name" value="Bira Bifunctional Protein, Domain 2"/>
    <property type="match status" value="1"/>
</dbReference>
<keyword evidence="2" id="KW-0436">Ligase</keyword>
<comment type="caution">
    <text evidence="2">The sequence shown here is derived from an EMBL/GenBank/DDBJ whole genome shotgun (WGS) entry which is preliminary data.</text>
</comment>
<dbReference type="InterPro" id="IPR004143">
    <property type="entry name" value="BPL_LPL_catalytic"/>
</dbReference>
<organism evidence="2 3">
    <name type="scientific">Nesterenkonia flava</name>
    <dbReference type="NCBI Taxonomy" id="469799"/>
    <lineage>
        <taxon>Bacteria</taxon>
        <taxon>Bacillati</taxon>
        <taxon>Actinomycetota</taxon>
        <taxon>Actinomycetes</taxon>
        <taxon>Micrococcales</taxon>
        <taxon>Micrococcaceae</taxon>
        <taxon>Nesterenkonia</taxon>
    </lineage>
</organism>
<proteinExistence type="predicted"/>
<dbReference type="Pfam" id="PF21948">
    <property type="entry name" value="LplA-B_cat"/>
    <property type="match status" value="1"/>
</dbReference>
<protein>
    <submittedName>
        <fullName evidence="2">Lipoate--protein ligase family protein</fullName>
    </submittedName>
</protein>
<dbReference type="SUPFAM" id="SSF55681">
    <property type="entry name" value="Class II aaRS and biotin synthetases"/>
    <property type="match status" value="1"/>
</dbReference>
<evidence type="ECO:0000313" key="2">
    <source>
        <dbReference type="EMBL" id="MDR5711324.1"/>
    </source>
</evidence>
<evidence type="ECO:0000313" key="3">
    <source>
        <dbReference type="Proteomes" id="UP001260872"/>
    </source>
</evidence>
<accession>A0ABU1FRP1</accession>
<dbReference type="InterPro" id="IPR045864">
    <property type="entry name" value="aa-tRNA-synth_II/BPL/LPL"/>
</dbReference>